<name>A0A939PM30_9ACTN</name>
<evidence type="ECO:0000313" key="2">
    <source>
        <dbReference type="EMBL" id="MBO2455442.1"/>
    </source>
</evidence>
<gene>
    <name evidence="2" type="ORF">J4573_50775</name>
</gene>
<evidence type="ECO:0000313" key="3">
    <source>
        <dbReference type="Proteomes" id="UP000669179"/>
    </source>
</evidence>
<evidence type="ECO:0008006" key="4">
    <source>
        <dbReference type="Google" id="ProtNLM"/>
    </source>
</evidence>
<dbReference type="InterPro" id="IPR011990">
    <property type="entry name" value="TPR-like_helical_dom_sf"/>
</dbReference>
<sequence length="326" mass="35010">MADDSARFARRVRRLDETTMEQLDADVARLAEDYLRRPLINTFRRVAELRGDVFGMLDERHPLDQEHALYLVAGRLCALLAHASADLGHPNEADTHARTALVCAELINDDPLRAYTRWVQSLIAYWRGDYRTAATIAQRARDHATSGTALLRLASQEARALAAAGQESEFTQAAALAQTARDSAVSEPASEAGVFRFAPGKAAYYAAEAHTAVGTSEHLARAVAEADEAIALLTAEPVVSSELVAAARLDLATAYIARGDLDGAAEPFRQVLDIPPQHRTIPIVGRVLAAARKLTVTDAPVAADLIAEAEVFAAYQAAPPELPSAS</sequence>
<protein>
    <recommendedName>
        <fullName evidence="4">XRE family transcriptional regulator</fullName>
    </recommendedName>
</protein>
<dbReference type="Proteomes" id="UP000669179">
    <property type="component" value="Unassembled WGS sequence"/>
</dbReference>
<dbReference type="AlphaFoldDB" id="A0A939PM30"/>
<dbReference type="RefSeq" id="WP_208263666.1">
    <property type="nucleotide sequence ID" value="NZ_JAGEOJ010000036.1"/>
</dbReference>
<dbReference type="InterPro" id="IPR019734">
    <property type="entry name" value="TPR_rpt"/>
</dbReference>
<proteinExistence type="predicted"/>
<evidence type="ECO:0000256" key="1">
    <source>
        <dbReference type="PROSITE-ProRule" id="PRU00339"/>
    </source>
</evidence>
<organism evidence="2 3">
    <name type="scientific">Actinomadura barringtoniae</name>
    <dbReference type="NCBI Taxonomy" id="1427535"/>
    <lineage>
        <taxon>Bacteria</taxon>
        <taxon>Bacillati</taxon>
        <taxon>Actinomycetota</taxon>
        <taxon>Actinomycetes</taxon>
        <taxon>Streptosporangiales</taxon>
        <taxon>Thermomonosporaceae</taxon>
        <taxon>Actinomadura</taxon>
    </lineage>
</organism>
<dbReference type="Gene3D" id="1.25.40.10">
    <property type="entry name" value="Tetratricopeptide repeat domain"/>
    <property type="match status" value="1"/>
</dbReference>
<keyword evidence="3" id="KW-1185">Reference proteome</keyword>
<dbReference type="PROSITE" id="PS50005">
    <property type="entry name" value="TPR"/>
    <property type="match status" value="1"/>
</dbReference>
<comment type="caution">
    <text evidence="2">The sequence shown here is derived from an EMBL/GenBank/DDBJ whole genome shotgun (WGS) entry which is preliminary data.</text>
</comment>
<dbReference type="SUPFAM" id="SSF48452">
    <property type="entry name" value="TPR-like"/>
    <property type="match status" value="1"/>
</dbReference>
<feature type="repeat" description="TPR" evidence="1">
    <location>
        <begin position="245"/>
        <end position="278"/>
    </location>
</feature>
<accession>A0A939PM30</accession>
<reference evidence="2" key="1">
    <citation type="submission" date="2021-03" db="EMBL/GenBank/DDBJ databases">
        <authorList>
            <person name="Kanchanasin P."/>
            <person name="Saeng-In P."/>
            <person name="Phongsopitanun W."/>
            <person name="Yuki M."/>
            <person name="Kudo T."/>
            <person name="Ohkuma M."/>
            <person name="Tanasupawat S."/>
        </authorList>
    </citation>
    <scope>NUCLEOTIDE SEQUENCE</scope>
    <source>
        <strain evidence="2">GKU 128</strain>
    </source>
</reference>
<dbReference type="EMBL" id="JAGEOJ010000036">
    <property type="protein sequence ID" value="MBO2455442.1"/>
    <property type="molecule type" value="Genomic_DNA"/>
</dbReference>
<keyword evidence="1" id="KW-0802">TPR repeat</keyword>